<dbReference type="EMBL" id="SPLM01000073">
    <property type="protein sequence ID" value="TMW62668.1"/>
    <property type="molecule type" value="Genomic_DNA"/>
</dbReference>
<feature type="region of interest" description="Disordered" evidence="7">
    <location>
        <begin position="128"/>
        <end position="171"/>
    </location>
</feature>
<comment type="similarity">
    <text evidence="1 6">Belongs to the TRAFAC class TrmE-Era-EngA-EngB-Septin-like GTPase superfamily. Era GTPase family.</text>
</comment>
<evidence type="ECO:0000256" key="3">
    <source>
        <dbReference type="ARBA" id="ARBA00022884"/>
    </source>
</evidence>
<dbReference type="GO" id="GO:0000028">
    <property type="term" value="P:ribosomal small subunit assembly"/>
    <property type="evidence" value="ECO:0007669"/>
    <property type="project" value="TreeGrafter"/>
</dbReference>
<feature type="domain" description="KH type-2" evidence="8">
    <location>
        <begin position="423"/>
        <end position="499"/>
    </location>
</feature>
<sequence length="499" mass="57452">MVVVAIWTRGVTPAWRLRAADAALFHTTRCVTAYSSGHGKGRGPFRGKDTKPKRVEREEPPVRDLEKEWRELRSKAFPIPRPRDPLDAKIKEALKERNRKRRLGLLPDEDDDDEAFTERYRKQLEKQQKHREWVAQQKGFQQNLHDRGDDYAQRRRAERRPTSQKEKTFTRLHSAPDSVLERAYLDPDEPKRPKALDIAVIGRPNAGKSSIVNNLVNATVSAVSPKYNTTRDRALGILTEKDTQLTFYDTPGLIKPKESHQYIRELVTTAAETVESVDVSMLVVDAVKRLDDDAMEALQKFVTTSAQVGSPIMLVMNKFDLVGDREEINLKHKIRDISQMIEEVYEGHYDSEESELKIDPLEYIGDSALKVSALRGIGMPQLKSTLMSLAVKRSWNYHSSFKSDQSDLDLVKEIIREKLFRRFNKELPYMIEQENVGWTRFKDHSIRIDQDIFVPAPRVRKMVIGRNGDTIRALGMDARQEIESLLGCPVHLYLNVRVR</sequence>
<dbReference type="GO" id="GO:0043024">
    <property type="term" value="F:ribosomal small subunit binding"/>
    <property type="evidence" value="ECO:0007669"/>
    <property type="project" value="TreeGrafter"/>
</dbReference>
<dbReference type="NCBIfam" id="TIGR00231">
    <property type="entry name" value="small_GTP"/>
    <property type="match status" value="1"/>
</dbReference>
<dbReference type="InterPro" id="IPR005662">
    <property type="entry name" value="GTPase_Era-like"/>
</dbReference>
<dbReference type="AlphaFoldDB" id="A0A8K1FLG9"/>
<dbReference type="CDD" id="cd04163">
    <property type="entry name" value="Era"/>
    <property type="match status" value="1"/>
</dbReference>
<evidence type="ECO:0000256" key="4">
    <source>
        <dbReference type="ARBA" id="ARBA00023134"/>
    </source>
</evidence>
<dbReference type="InterPro" id="IPR005225">
    <property type="entry name" value="Small_GTP-bd"/>
</dbReference>
<dbReference type="PROSITE" id="PS50823">
    <property type="entry name" value="KH_TYPE_2"/>
    <property type="match status" value="1"/>
</dbReference>
<feature type="compositionally biased region" description="Basic and acidic residues" evidence="7">
    <location>
        <begin position="144"/>
        <end position="169"/>
    </location>
</feature>
<dbReference type="OrthoDB" id="8954335at2759"/>
<dbReference type="GO" id="GO:0019843">
    <property type="term" value="F:rRNA binding"/>
    <property type="evidence" value="ECO:0007669"/>
    <property type="project" value="TreeGrafter"/>
</dbReference>
<accession>A0A8K1FLG9</accession>
<dbReference type="Pfam" id="PF01926">
    <property type="entry name" value="MMR_HSR1"/>
    <property type="match status" value="1"/>
</dbReference>
<dbReference type="PANTHER" id="PTHR42698">
    <property type="entry name" value="GTPASE ERA"/>
    <property type="match status" value="1"/>
</dbReference>
<dbReference type="PRINTS" id="PR00326">
    <property type="entry name" value="GTP1OBG"/>
</dbReference>
<name>A0A8K1FLG9_PYTOL</name>
<evidence type="ECO:0000256" key="6">
    <source>
        <dbReference type="RuleBase" id="RU003761"/>
    </source>
</evidence>
<feature type="compositionally biased region" description="Basic and acidic residues" evidence="7">
    <location>
        <begin position="46"/>
        <end position="63"/>
    </location>
</feature>
<evidence type="ECO:0000313" key="10">
    <source>
        <dbReference type="Proteomes" id="UP000794436"/>
    </source>
</evidence>
<dbReference type="GO" id="GO:0005525">
    <property type="term" value="F:GTP binding"/>
    <property type="evidence" value="ECO:0007669"/>
    <property type="project" value="UniProtKB-KW"/>
</dbReference>
<dbReference type="InterPro" id="IPR004044">
    <property type="entry name" value="KH_dom_type_2"/>
</dbReference>
<feature type="region of interest" description="Disordered" evidence="7">
    <location>
        <begin position="35"/>
        <end position="63"/>
    </location>
</feature>
<reference evidence="9" key="1">
    <citation type="submission" date="2019-03" db="EMBL/GenBank/DDBJ databases">
        <title>Long read genome sequence of the mycoparasitic Pythium oligandrum ATCC 38472 isolated from sugarbeet rhizosphere.</title>
        <authorList>
            <person name="Gaulin E."/>
        </authorList>
    </citation>
    <scope>NUCLEOTIDE SEQUENCE</scope>
    <source>
        <strain evidence="9">ATCC 38472_TT</strain>
    </source>
</reference>
<dbReference type="Pfam" id="PF07650">
    <property type="entry name" value="KH_2"/>
    <property type="match status" value="1"/>
</dbReference>
<dbReference type="Gene3D" id="3.30.300.20">
    <property type="match status" value="1"/>
</dbReference>
<dbReference type="InterPro" id="IPR015946">
    <property type="entry name" value="KH_dom-like_a/b"/>
</dbReference>
<evidence type="ECO:0000256" key="7">
    <source>
        <dbReference type="SAM" id="MobiDB-lite"/>
    </source>
</evidence>
<dbReference type="Proteomes" id="UP000794436">
    <property type="component" value="Unassembled WGS sequence"/>
</dbReference>
<dbReference type="HAMAP" id="MF_00367">
    <property type="entry name" value="GTPase_Era"/>
    <property type="match status" value="1"/>
</dbReference>
<evidence type="ECO:0000256" key="5">
    <source>
        <dbReference type="PROSITE-ProRule" id="PRU00118"/>
    </source>
</evidence>
<comment type="caution">
    <text evidence="9">The sequence shown here is derived from an EMBL/GenBank/DDBJ whole genome shotgun (WGS) entry which is preliminary data.</text>
</comment>
<evidence type="ECO:0000259" key="8">
    <source>
        <dbReference type="PROSITE" id="PS50823"/>
    </source>
</evidence>
<keyword evidence="3 5" id="KW-0694">RNA-binding</keyword>
<proteinExistence type="inferred from homology"/>
<dbReference type="InterPro" id="IPR006073">
    <property type="entry name" value="GTP-bd"/>
</dbReference>
<dbReference type="NCBIfam" id="TIGR00436">
    <property type="entry name" value="era"/>
    <property type="match status" value="1"/>
</dbReference>
<dbReference type="SUPFAM" id="SSF54814">
    <property type="entry name" value="Prokaryotic type KH domain (KH-domain type II)"/>
    <property type="match status" value="1"/>
</dbReference>
<dbReference type="InterPro" id="IPR027417">
    <property type="entry name" value="P-loop_NTPase"/>
</dbReference>
<dbReference type="PANTHER" id="PTHR42698:SF2">
    <property type="entry name" value="GTPASE ERA-LIKE, CHLOROPLASTIC"/>
    <property type="match status" value="1"/>
</dbReference>
<gene>
    <name evidence="9" type="ORF">Poli38472_005286</name>
</gene>
<evidence type="ECO:0000313" key="9">
    <source>
        <dbReference type="EMBL" id="TMW62668.1"/>
    </source>
</evidence>
<dbReference type="SUPFAM" id="SSF52540">
    <property type="entry name" value="P-loop containing nucleoside triphosphate hydrolases"/>
    <property type="match status" value="1"/>
</dbReference>
<evidence type="ECO:0000256" key="2">
    <source>
        <dbReference type="ARBA" id="ARBA00022741"/>
    </source>
</evidence>
<keyword evidence="2 6" id="KW-0547">Nucleotide-binding</keyword>
<organism evidence="9 10">
    <name type="scientific">Pythium oligandrum</name>
    <name type="common">Mycoparasitic fungus</name>
    <dbReference type="NCBI Taxonomy" id="41045"/>
    <lineage>
        <taxon>Eukaryota</taxon>
        <taxon>Sar</taxon>
        <taxon>Stramenopiles</taxon>
        <taxon>Oomycota</taxon>
        <taxon>Peronosporomycetes</taxon>
        <taxon>Pythiales</taxon>
        <taxon>Pythiaceae</taxon>
        <taxon>Pythium</taxon>
    </lineage>
</organism>
<keyword evidence="10" id="KW-1185">Reference proteome</keyword>
<dbReference type="CDD" id="cd22534">
    <property type="entry name" value="KH-II_Era"/>
    <property type="match status" value="1"/>
</dbReference>
<evidence type="ECO:0000256" key="1">
    <source>
        <dbReference type="ARBA" id="ARBA00007921"/>
    </source>
</evidence>
<protein>
    <recommendedName>
        <fullName evidence="8">KH type-2 domain-containing protein</fullName>
    </recommendedName>
</protein>
<dbReference type="InterPro" id="IPR030388">
    <property type="entry name" value="G_ERA_dom"/>
</dbReference>
<dbReference type="Gene3D" id="3.40.50.300">
    <property type="entry name" value="P-loop containing nucleotide triphosphate hydrolases"/>
    <property type="match status" value="1"/>
</dbReference>
<dbReference type="InterPro" id="IPR009019">
    <property type="entry name" value="KH_sf_prok-type"/>
</dbReference>
<keyword evidence="4 6" id="KW-0342">GTP-binding</keyword>